<dbReference type="Proteomes" id="UP000789572">
    <property type="component" value="Unassembled WGS sequence"/>
</dbReference>
<gene>
    <name evidence="1" type="ORF">POCULU_LOCUS7240</name>
</gene>
<dbReference type="EMBL" id="CAJVPJ010001575">
    <property type="protein sequence ID" value="CAG8596477.1"/>
    <property type="molecule type" value="Genomic_DNA"/>
</dbReference>
<name>A0A9N9CA60_9GLOM</name>
<comment type="caution">
    <text evidence="1">The sequence shown here is derived from an EMBL/GenBank/DDBJ whole genome shotgun (WGS) entry which is preliminary data.</text>
</comment>
<sequence>MPSSITLRRPNLPIKPSIRRRAQINHFRSHSTPEGRLSEKVFYRPYYYLPGWKVIKVVKLPRRAVAKKSFPSGASILQQIVAFWQLQCKSPTGVVQFGAHDDDDLSDLGEVHFSDDGLKRLLGSQKVSSPKNLEVKLIAEKGTVVFVGHDASARRLNCMNNDYYYTRQVFYPEVFNFEKTNSPVLESNFVNIKSFIWVR</sequence>
<organism evidence="1 2">
    <name type="scientific">Paraglomus occultum</name>
    <dbReference type="NCBI Taxonomy" id="144539"/>
    <lineage>
        <taxon>Eukaryota</taxon>
        <taxon>Fungi</taxon>
        <taxon>Fungi incertae sedis</taxon>
        <taxon>Mucoromycota</taxon>
        <taxon>Glomeromycotina</taxon>
        <taxon>Glomeromycetes</taxon>
        <taxon>Paraglomerales</taxon>
        <taxon>Paraglomeraceae</taxon>
        <taxon>Paraglomus</taxon>
    </lineage>
</organism>
<accession>A0A9N9CA60</accession>
<proteinExistence type="predicted"/>
<dbReference type="AlphaFoldDB" id="A0A9N9CA60"/>
<keyword evidence="2" id="KW-1185">Reference proteome</keyword>
<evidence type="ECO:0000313" key="2">
    <source>
        <dbReference type="Proteomes" id="UP000789572"/>
    </source>
</evidence>
<reference evidence="1" key="1">
    <citation type="submission" date="2021-06" db="EMBL/GenBank/DDBJ databases">
        <authorList>
            <person name="Kallberg Y."/>
            <person name="Tangrot J."/>
            <person name="Rosling A."/>
        </authorList>
    </citation>
    <scope>NUCLEOTIDE SEQUENCE</scope>
    <source>
        <strain evidence="1">IA702</strain>
    </source>
</reference>
<protein>
    <submittedName>
        <fullName evidence="1">7002_t:CDS:1</fullName>
    </submittedName>
</protein>
<evidence type="ECO:0000313" key="1">
    <source>
        <dbReference type="EMBL" id="CAG8596477.1"/>
    </source>
</evidence>